<keyword evidence="5" id="KW-1185">Reference proteome</keyword>
<evidence type="ECO:0000256" key="2">
    <source>
        <dbReference type="ARBA" id="ARBA00023315"/>
    </source>
</evidence>
<evidence type="ECO:0000259" key="3">
    <source>
        <dbReference type="PROSITE" id="PS51186"/>
    </source>
</evidence>
<keyword evidence="1" id="KW-0808">Transferase</keyword>
<keyword evidence="2" id="KW-0012">Acyltransferase</keyword>
<gene>
    <name evidence="4" type="ORF">QEZ52_17570</name>
</gene>
<dbReference type="InterPro" id="IPR000182">
    <property type="entry name" value="GNAT_dom"/>
</dbReference>
<protein>
    <submittedName>
        <fullName evidence="4">GNAT family N-acetyltransferase</fullName>
    </submittedName>
</protein>
<accession>A0ABZ2XQL7</accession>
<evidence type="ECO:0000256" key="1">
    <source>
        <dbReference type="ARBA" id="ARBA00022679"/>
    </source>
</evidence>
<dbReference type="PROSITE" id="PS51186">
    <property type="entry name" value="GNAT"/>
    <property type="match status" value="1"/>
</dbReference>
<sequence length="158" mass="16749">MIDIRLADPAASDLRSLIDANLVHGAGAAPAESDHTFGVDQLRGRDVRFWAAYDGATAVGCGALKSLSDGTAEVKSVYVSTAARGRGIARQIMQHLATAAQTTGITALVLETGSDLLPEYDAARALYERLGYIYCPPILGYEEDPNSAFMRLDLTSGD</sequence>
<name>A0ABZ2XQL7_9RHOB</name>
<reference evidence="4 5" key="1">
    <citation type="submission" date="2023-04" db="EMBL/GenBank/DDBJ databases">
        <title>Complete genome sequence of Alisedimentitalea scapharcae.</title>
        <authorList>
            <person name="Rong J.-C."/>
            <person name="Yi M.-L."/>
            <person name="Zhao Q."/>
        </authorList>
    </citation>
    <scope>NUCLEOTIDE SEQUENCE [LARGE SCALE GENOMIC DNA]</scope>
    <source>
        <strain evidence="4 5">KCTC 42119</strain>
    </source>
</reference>
<organism evidence="4 5">
    <name type="scientific">Aliisedimentitalea scapharcae</name>
    <dbReference type="NCBI Taxonomy" id="1524259"/>
    <lineage>
        <taxon>Bacteria</taxon>
        <taxon>Pseudomonadati</taxon>
        <taxon>Pseudomonadota</taxon>
        <taxon>Alphaproteobacteria</taxon>
        <taxon>Rhodobacterales</taxon>
        <taxon>Roseobacteraceae</taxon>
        <taxon>Aliisedimentitalea</taxon>
    </lineage>
</organism>
<dbReference type="SUPFAM" id="SSF55729">
    <property type="entry name" value="Acyl-CoA N-acyltransferases (Nat)"/>
    <property type="match status" value="1"/>
</dbReference>
<dbReference type="EMBL" id="CP123584">
    <property type="protein sequence ID" value="WZK88390.1"/>
    <property type="molecule type" value="Genomic_DNA"/>
</dbReference>
<dbReference type="InterPro" id="IPR050832">
    <property type="entry name" value="Bact_Acetyltransf"/>
</dbReference>
<proteinExistence type="predicted"/>
<dbReference type="PANTHER" id="PTHR43877">
    <property type="entry name" value="AMINOALKYLPHOSPHONATE N-ACETYLTRANSFERASE-RELATED-RELATED"/>
    <property type="match status" value="1"/>
</dbReference>
<evidence type="ECO:0000313" key="4">
    <source>
        <dbReference type="EMBL" id="WZK88390.1"/>
    </source>
</evidence>
<dbReference type="Pfam" id="PF13508">
    <property type="entry name" value="Acetyltransf_7"/>
    <property type="match status" value="1"/>
</dbReference>
<dbReference type="Gene3D" id="3.40.630.30">
    <property type="match status" value="1"/>
</dbReference>
<dbReference type="RefSeq" id="WP_406645776.1">
    <property type="nucleotide sequence ID" value="NZ_CP123584.1"/>
</dbReference>
<evidence type="ECO:0000313" key="5">
    <source>
        <dbReference type="Proteomes" id="UP001623232"/>
    </source>
</evidence>
<dbReference type="InterPro" id="IPR016181">
    <property type="entry name" value="Acyl_CoA_acyltransferase"/>
</dbReference>
<dbReference type="CDD" id="cd04301">
    <property type="entry name" value="NAT_SF"/>
    <property type="match status" value="1"/>
</dbReference>
<dbReference type="PANTHER" id="PTHR43877:SF5">
    <property type="entry name" value="BLL8307 PROTEIN"/>
    <property type="match status" value="1"/>
</dbReference>
<dbReference type="Proteomes" id="UP001623232">
    <property type="component" value="Chromosome"/>
</dbReference>
<feature type="domain" description="N-acetyltransferase" evidence="3">
    <location>
        <begin position="2"/>
        <end position="155"/>
    </location>
</feature>